<dbReference type="Gene3D" id="2.130.10.10">
    <property type="entry name" value="YVTN repeat-like/Quinoprotein amine dehydrogenase"/>
    <property type="match status" value="2"/>
</dbReference>
<dbReference type="InterPro" id="IPR001680">
    <property type="entry name" value="WD40_rpt"/>
</dbReference>
<dbReference type="InterPro" id="IPR036322">
    <property type="entry name" value="WD40_repeat_dom_sf"/>
</dbReference>
<dbReference type="InterPro" id="IPR054471">
    <property type="entry name" value="GPIID_WHD"/>
</dbReference>
<reference evidence="5 6" key="1">
    <citation type="journal article" date="2018" name="IMA Fungus">
        <title>IMA Genome-F 9: Draft genome sequence of Annulohypoxylon stygium, Aspergillus mulundensis, Berkeleyomyces basicola (syn. Thielaviopsis basicola), Ceratocystis smalleyi, two Cercospora beticola strains, Coleophoma cylindrospora, Fusarium fracticaudum, Phialophora cf. hyalina, and Morchella septimelata.</title>
        <authorList>
            <person name="Wingfield B.D."/>
            <person name="Bills G.F."/>
            <person name="Dong Y."/>
            <person name="Huang W."/>
            <person name="Nel W.J."/>
            <person name="Swalarsk-Parry B.S."/>
            <person name="Vaghefi N."/>
            <person name="Wilken P.M."/>
            <person name="An Z."/>
            <person name="de Beer Z.W."/>
            <person name="De Vos L."/>
            <person name="Chen L."/>
            <person name="Duong T.A."/>
            <person name="Gao Y."/>
            <person name="Hammerbacher A."/>
            <person name="Kikkert J.R."/>
            <person name="Li Y."/>
            <person name="Li H."/>
            <person name="Li K."/>
            <person name="Li Q."/>
            <person name="Liu X."/>
            <person name="Ma X."/>
            <person name="Naidoo K."/>
            <person name="Pethybridge S.J."/>
            <person name="Sun J."/>
            <person name="Steenkamp E.T."/>
            <person name="van der Nest M.A."/>
            <person name="van Wyk S."/>
            <person name="Wingfield M.J."/>
            <person name="Xiong C."/>
            <person name="Yue Q."/>
            <person name="Zhang X."/>
        </authorList>
    </citation>
    <scope>NUCLEOTIDE SEQUENCE [LARGE SCALE GENOMIC DNA]</scope>
    <source>
        <strain evidence="5 6">BP6252</strain>
    </source>
</reference>
<dbReference type="Proteomes" id="UP000256645">
    <property type="component" value="Unassembled WGS sequence"/>
</dbReference>
<evidence type="ECO:0000256" key="1">
    <source>
        <dbReference type="ARBA" id="ARBA00022737"/>
    </source>
</evidence>
<evidence type="ECO:0000313" key="6">
    <source>
        <dbReference type="Proteomes" id="UP000256645"/>
    </source>
</evidence>
<dbReference type="EMBL" id="PDLM01000026">
    <property type="protein sequence ID" value="RDW57004.1"/>
    <property type="molecule type" value="Genomic_DNA"/>
</dbReference>
<feature type="compositionally biased region" description="Low complexity" evidence="2">
    <location>
        <begin position="1472"/>
        <end position="1484"/>
    </location>
</feature>
<dbReference type="InterPro" id="IPR027417">
    <property type="entry name" value="P-loop_NTPase"/>
</dbReference>
<evidence type="ECO:0000259" key="3">
    <source>
        <dbReference type="Pfam" id="PF22939"/>
    </source>
</evidence>
<keyword evidence="6" id="KW-1185">Reference proteome</keyword>
<keyword evidence="1" id="KW-0677">Repeat</keyword>
<dbReference type="SUPFAM" id="SSF50978">
    <property type="entry name" value="WD40 repeat-like"/>
    <property type="match status" value="1"/>
</dbReference>
<feature type="domain" description="GPI inositol-deacylase winged helix" evidence="3">
    <location>
        <begin position="524"/>
        <end position="613"/>
    </location>
</feature>
<sequence>MANVGLVPRKTWTKDDDPSLFWPQEWLPRDDDFQDVRIHSFGYDANYDKKSILNIHDFAKDLLGWLKDSPNIPREEQQVKEYQDLSRRIQSIFFLATPHRGSNMAEVLSGLLTLAGSRPFVADLHPNSVMIESINEEFPHHCHDLQLHSFYETKAMNFGVKRIVVPKDSAIMGYDNERSNFLANANHREVCKFSSVQEPNYLTVRNAIATVVSGFRDLRPLKRQESNSSAHLLLLKEYLDINENYDDDFRRIDAERVPGTCTWITESQSFLRWRDHPTTHLYWLAAKPGTGKSILSAFLIGHLKDLKKSCSFYFFTYDDKSKFSLSLLLLSIAWQMALNHHEVFLCITKKLEKDPHLTASDHRTIWRKLFLDGIFKLSLTETQYVVIDALDECKNSAELVPLMVKAAELNCMRIFLTSRNTFETYAGHRPEHLTILSEVIPEESTTTDIGIYINANLHSLPTLGRDKEKAREDLTEAILRKSSGCFLWVRLVLNELRNTHTSEEIQRVLEEIPSDMDKLYSRILDSMSDLKRGKALTQAILVWTVCAAQPLTTEELHEALELDINDDVDSVERSISTTCGELVYVDAFSRVQMVHQTAREFLLRPDNQSEFAIIRKHGHERLAMVCLKYLGGKEMNGRRKWKLGSTTSDIGIRDRSPFAAYAANSLADHITFASSESDEFLFALCRFFNSHKVFLWIEFIARNSDLQRLIKTGRALKNYLSRRSKRFAPIGRDITLLDAWSTDLLRLVTKFGKTLSLYPASIHHLIPPFCPSGTAIRSQFSNSNRSMTIKGLCATTWDDCSSVITYQHETPTAVACSSSSFAIGQRSGRIKIHDISSCQELGTLTHGKPIKFLRYSSQGKFFASVALKSICVWDVASWEQVWMFDIELPVRDLCFVENDEALVGTLNGDRIVAWDLTTGICSELPSWADDLDPEYASGSPLAATIGGDSKMLAVAYRGQDVIVWDLENECVHGIYGQDIGLVGTMGGKRRGVGEGTCLMFSPEPEQGLLAVGYGTGDLVVFKTQDQTIQARANQVNAQKMTSSPDGLILACSTSAGVILIFEFETLKLLYRIVSEEYTIKDLVFTTDGHRLIDIRGPYCRIWDPPILLHNAWTEEHNSDTVSTSTAVQDYLLDDTGKNVLITALVCMNDDEVIVCGKMDGSICMYDGRTGDKTKVLAVSSHGASITHLSYDSKSMILTSVDIDNCLVSYQLSRDEGTWEATKVFQHRAGVPVTQLLVNPGCTRIMISSRNADILCAVTTDGDHVQATIPWPDRRSYQWSTHPTDPTRLILVLDTTAHIFEWDSLKRLTPETGIKLTDTLLPELSIRALTPCFDGQIIATMFSEKITSRSRSKLFLWHTSDFEISNDAVTSISQYQPLADEIQYIIGTHGHLLVFLHHDGWVCSADLQNFSIEFFDRHFPLPADWLSATGATGLMLGIFNRSCTIVCVQGHEVAVVQKGLEQFESGHSKSTSRRSSIASTQSSSSNLRSPTYRQKRILSYPRSSLSGSSMSSYRPSISRSSQSEPLPE</sequence>
<organism evidence="5 6">
    <name type="scientific">Coleophoma cylindrospora</name>
    <dbReference type="NCBI Taxonomy" id="1849047"/>
    <lineage>
        <taxon>Eukaryota</taxon>
        <taxon>Fungi</taxon>
        <taxon>Dikarya</taxon>
        <taxon>Ascomycota</taxon>
        <taxon>Pezizomycotina</taxon>
        <taxon>Leotiomycetes</taxon>
        <taxon>Helotiales</taxon>
        <taxon>Dermateaceae</taxon>
        <taxon>Coleophoma</taxon>
    </lineage>
</organism>
<proteinExistence type="predicted"/>
<comment type="caution">
    <text evidence="5">The sequence shown here is derived from an EMBL/GenBank/DDBJ whole genome shotgun (WGS) entry which is preliminary data.</text>
</comment>
<evidence type="ECO:0008006" key="7">
    <source>
        <dbReference type="Google" id="ProtNLM"/>
    </source>
</evidence>
<dbReference type="OrthoDB" id="194358at2759"/>
<feature type="region of interest" description="Disordered" evidence="2">
    <location>
        <begin position="1464"/>
        <end position="1527"/>
    </location>
</feature>
<dbReference type="PANTHER" id="PTHR10039">
    <property type="entry name" value="AMELOGENIN"/>
    <property type="match status" value="1"/>
</dbReference>
<dbReference type="InterPro" id="IPR015943">
    <property type="entry name" value="WD40/YVTN_repeat-like_dom_sf"/>
</dbReference>
<gene>
    <name evidence="5" type="ORF">BP6252_13922</name>
</gene>
<dbReference type="SUPFAM" id="SSF52540">
    <property type="entry name" value="P-loop containing nucleoside triphosphate hydrolases"/>
    <property type="match status" value="1"/>
</dbReference>
<dbReference type="STRING" id="1849047.A0A3D8Q6G7"/>
<feature type="compositionally biased region" description="Low complexity" evidence="2">
    <location>
        <begin position="1497"/>
        <end position="1527"/>
    </location>
</feature>
<feature type="domain" description="Nephrocystin 3-like N-terminal" evidence="4">
    <location>
        <begin position="259"/>
        <end position="419"/>
    </location>
</feature>
<name>A0A3D8Q6G7_9HELO</name>
<accession>A0A3D8Q6G7</accession>
<evidence type="ECO:0000256" key="2">
    <source>
        <dbReference type="SAM" id="MobiDB-lite"/>
    </source>
</evidence>
<dbReference type="Gene3D" id="3.40.50.300">
    <property type="entry name" value="P-loop containing nucleotide triphosphate hydrolases"/>
    <property type="match status" value="1"/>
</dbReference>
<evidence type="ECO:0000259" key="4">
    <source>
        <dbReference type="Pfam" id="PF24883"/>
    </source>
</evidence>
<dbReference type="PANTHER" id="PTHR10039:SF16">
    <property type="entry name" value="GPI INOSITOL-DEACYLASE"/>
    <property type="match status" value="1"/>
</dbReference>
<dbReference type="SMART" id="SM00320">
    <property type="entry name" value="WD40"/>
    <property type="match status" value="6"/>
</dbReference>
<dbReference type="SUPFAM" id="SSF101908">
    <property type="entry name" value="Putative isomerase YbhE"/>
    <property type="match status" value="1"/>
</dbReference>
<dbReference type="Pfam" id="PF24883">
    <property type="entry name" value="NPHP3_N"/>
    <property type="match status" value="1"/>
</dbReference>
<dbReference type="Pfam" id="PF22939">
    <property type="entry name" value="WHD_GPIID"/>
    <property type="match status" value="1"/>
</dbReference>
<protein>
    <recommendedName>
        <fullName evidence="7">NACHT domain-containing protein</fullName>
    </recommendedName>
</protein>
<evidence type="ECO:0000313" key="5">
    <source>
        <dbReference type="EMBL" id="RDW57004.1"/>
    </source>
</evidence>
<dbReference type="InterPro" id="IPR056884">
    <property type="entry name" value="NPHP3-like_N"/>
</dbReference>